<dbReference type="EMBL" id="SPNC01000139">
    <property type="protein sequence ID" value="TFH94324.1"/>
    <property type="molecule type" value="Genomic_DNA"/>
</dbReference>
<dbReference type="OrthoDB" id="1014446at2"/>
<sequence length="223" mass="24917">MKKIISMLTLSTLLLVVGCKPEAPNDETQEKNHQDTHKVTVVFTPGKMEGNKFVPVSSLGKTLSFTASAESSWKPDNTIQPIQGVSYFVQVKHYSKAGEELNREYATNGEDLIHQHFFIPNKIKSEKALEWISYQYLDTKPWDAPISTDAEVIGTKNPIGLKGVMVFKQAGRELQIWLRLLHARGSKFSSANVASPFYAPGMWTANGAYDLDLNFDVEVLPNN</sequence>
<comment type="caution">
    <text evidence="1">The sequence shown here is derived from an EMBL/GenBank/DDBJ whole genome shotgun (WGS) entry which is preliminary data.</text>
</comment>
<dbReference type="AlphaFoldDB" id="A0A4Y8WMG7"/>
<evidence type="ECO:0000313" key="2">
    <source>
        <dbReference type="Proteomes" id="UP000297225"/>
    </source>
</evidence>
<dbReference type="PROSITE" id="PS51257">
    <property type="entry name" value="PROKAR_LIPOPROTEIN"/>
    <property type="match status" value="1"/>
</dbReference>
<gene>
    <name evidence="1" type="ORF">E4P47_07985</name>
</gene>
<evidence type="ECO:0008006" key="3">
    <source>
        <dbReference type="Google" id="ProtNLM"/>
    </source>
</evidence>
<evidence type="ECO:0000313" key="1">
    <source>
        <dbReference type="EMBL" id="TFH94324.1"/>
    </source>
</evidence>
<proteinExistence type="predicted"/>
<dbReference type="STRING" id="1122973.GCA_000379925_02146"/>
<dbReference type="Proteomes" id="UP000297225">
    <property type="component" value="Unassembled WGS sequence"/>
</dbReference>
<organism evidence="1 2">
    <name type="scientific">Porphyromonas levii</name>
    <dbReference type="NCBI Taxonomy" id="28114"/>
    <lineage>
        <taxon>Bacteria</taxon>
        <taxon>Pseudomonadati</taxon>
        <taxon>Bacteroidota</taxon>
        <taxon>Bacteroidia</taxon>
        <taxon>Bacteroidales</taxon>
        <taxon>Porphyromonadaceae</taxon>
        <taxon>Porphyromonas</taxon>
    </lineage>
</organism>
<name>A0A4Y8WMG7_9PORP</name>
<dbReference type="RefSeq" id="WP_134849463.1">
    <property type="nucleotide sequence ID" value="NZ_CP197400.1"/>
</dbReference>
<protein>
    <recommendedName>
        <fullName evidence="3">Lipoprotein</fullName>
    </recommendedName>
</protein>
<keyword evidence="2" id="KW-1185">Reference proteome</keyword>
<accession>A0A4Y8WMG7</accession>
<reference evidence="1 2" key="1">
    <citation type="submission" date="2019-03" db="EMBL/GenBank/DDBJ databases">
        <title>Porphyromonas levii Isolated from the Uterus of Dairy Cows.</title>
        <authorList>
            <person name="Francis A.M."/>
        </authorList>
    </citation>
    <scope>NUCLEOTIDE SEQUENCE [LARGE SCALE GENOMIC DNA]</scope>
    <source>
        <strain evidence="1 2">AF5678</strain>
    </source>
</reference>